<keyword evidence="3" id="KW-1185">Reference proteome</keyword>
<proteinExistence type="predicted"/>
<keyword evidence="2" id="KW-0645">Protease</keyword>
<evidence type="ECO:0000256" key="1">
    <source>
        <dbReference type="SAM" id="MobiDB-lite"/>
    </source>
</evidence>
<keyword evidence="2" id="KW-0482">Metalloprotease</keyword>
<feature type="region of interest" description="Disordered" evidence="1">
    <location>
        <begin position="419"/>
        <end position="438"/>
    </location>
</feature>
<evidence type="ECO:0000313" key="3">
    <source>
        <dbReference type="Proteomes" id="UP001183226"/>
    </source>
</evidence>
<keyword evidence="2" id="KW-0378">Hydrolase</keyword>
<gene>
    <name evidence="2" type="ORF">RM446_05230</name>
</gene>
<dbReference type="SUPFAM" id="SSF55486">
    <property type="entry name" value="Metalloproteases ('zincins'), catalytic domain"/>
    <property type="match status" value="1"/>
</dbReference>
<dbReference type="PANTHER" id="PTHR39420:SF2">
    <property type="entry name" value="HYDROLASE"/>
    <property type="match status" value="1"/>
</dbReference>
<feature type="compositionally biased region" description="Low complexity" evidence="1">
    <location>
        <begin position="471"/>
        <end position="483"/>
    </location>
</feature>
<feature type="compositionally biased region" description="Basic and acidic residues" evidence="1">
    <location>
        <begin position="484"/>
        <end position="495"/>
    </location>
</feature>
<dbReference type="Proteomes" id="UP001183226">
    <property type="component" value="Unassembled WGS sequence"/>
</dbReference>
<dbReference type="RefSeq" id="WP_311543969.1">
    <property type="nucleotide sequence ID" value="NZ_JAVREK010000004.1"/>
</dbReference>
<dbReference type="InterPro" id="IPR018766">
    <property type="entry name" value="Zinicin_2"/>
</dbReference>
<dbReference type="Pfam" id="PF10103">
    <property type="entry name" value="Zincin_2"/>
    <property type="match status" value="1"/>
</dbReference>
<dbReference type="EMBL" id="JAVREK010000004">
    <property type="protein sequence ID" value="MDT0301516.1"/>
    <property type="molecule type" value="Genomic_DNA"/>
</dbReference>
<dbReference type="Gene3D" id="1.20.150.30">
    <property type="entry name" value="Zincin-like metallopeptidase, N-terminal domain"/>
    <property type="match status" value="1"/>
</dbReference>
<dbReference type="InterPro" id="IPR042271">
    <property type="entry name" value="Zinicin_2_N"/>
</dbReference>
<reference evidence="3" key="1">
    <citation type="submission" date="2023-07" db="EMBL/GenBank/DDBJ databases">
        <title>30 novel species of actinomycetes from the DSMZ collection.</title>
        <authorList>
            <person name="Nouioui I."/>
        </authorList>
    </citation>
    <scope>NUCLEOTIDE SEQUENCE [LARGE SCALE GENOMIC DNA]</scope>
    <source>
        <strain evidence="3">DSM 45055</strain>
    </source>
</reference>
<comment type="caution">
    <text evidence="2">The sequence shown here is derived from an EMBL/GenBank/DDBJ whole genome shotgun (WGS) entry which is preliminary data.</text>
</comment>
<feature type="compositionally biased region" description="Polar residues" evidence="1">
    <location>
        <begin position="451"/>
        <end position="470"/>
    </location>
</feature>
<feature type="region of interest" description="Disordered" evidence="1">
    <location>
        <begin position="449"/>
        <end position="507"/>
    </location>
</feature>
<feature type="compositionally biased region" description="Gly residues" evidence="1">
    <location>
        <begin position="496"/>
        <end position="507"/>
    </location>
</feature>
<feature type="compositionally biased region" description="Gly residues" evidence="1">
    <location>
        <begin position="25"/>
        <end position="51"/>
    </location>
</feature>
<dbReference type="GO" id="GO:0008237">
    <property type="term" value="F:metallopeptidase activity"/>
    <property type="evidence" value="ECO:0007669"/>
    <property type="project" value="UniProtKB-KW"/>
</dbReference>
<accession>A0ABU2KQF9</accession>
<name>A0ABU2KQF9_9ACTN</name>
<organism evidence="2 3">
    <name type="scientific">Streptomonospora wellingtoniae</name>
    <dbReference type="NCBI Taxonomy" id="3075544"/>
    <lineage>
        <taxon>Bacteria</taxon>
        <taxon>Bacillati</taxon>
        <taxon>Actinomycetota</taxon>
        <taxon>Actinomycetes</taxon>
        <taxon>Streptosporangiales</taxon>
        <taxon>Nocardiopsidaceae</taxon>
        <taxon>Streptomonospora</taxon>
    </lineage>
</organism>
<protein>
    <submittedName>
        <fullName evidence="2">Zinc-dependent metalloprotease</fullName>
    </submittedName>
</protein>
<sequence length="507" mass="52727">MSDLPFGFSMPNDPDDESGRRSGDSGSGAGSGGPGGGGPGGGEPGMPGGFPFGDPQQMAQMLRQFADMMAAQPSSSGGQQAESGSVNWDMAKNIARHAVSQKGDSSVGAHDFAKVQEALRLADLWTNEATSLPSGVHTMQAWSRSEWVEKTMPTWSKLCEPLTRRLVESMGQNLPDEMQSMAGPLMGMVRQMGGMLVGQQAGQAIGELAGEVVGSTDVGLPLAGEGTAALLPDGVAAFGEGLGIPEDEIRLYLAAREVALHRLFGHVPWLRAHVFTLVEDYARGMSFDMSGLEEKLGQIDIANPEALQEALSGSEGEGLFQPQDTPQQKASLARLETTLALVEGWLSVVVDAAVAERLPQSAALAEATRRRRATGGPAEHTFATLVGLELRPRRLREAAALWTALEDARGIEGRDAVWEHPDLMPSGEDLDDPDAFVHGRAGSAADEIDISQFTDASDQPSPGEASSDQPSSGETSSDGPSSGDGRDGGKGDRGDGTGAGGSGGGPA</sequence>
<dbReference type="NCBIfam" id="TIGR03624">
    <property type="entry name" value="putative hydrolase"/>
    <property type="match status" value="1"/>
</dbReference>
<evidence type="ECO:0000313" key="2">
    <source>
        <dbReference type="EMBL" id="MDT0301516.1"/>
    </source>
</evidence>
<feature type="region of interest" description="Disordered" evidence="1">
    <location>
        <begin position="1"/>
        <end position="55"/>
    </location>
</feature>
<dbReference type="PANTHER" id="PTHR39420">
    <property type="match status" value="1"/>
</dbReference>